<dbReference type="AlphaFoldDB" id="A0A1T4Y6L6"/>
<accession>A0A1T4Y6L6</accession>
<dbReference type="PANTHER" id="PTHR43818:SF11">
    <property type="entry name" value="BCDNA.GH03377"/>
    <property type="match status" value="1"/>
</dbReference>
<keyword evidence="5" id="KW-1185">Reference proteome</keyword>
<evidence type="ECO:0000259" key="3">
    <source>
        <dbReference type="Pfam" id="PF01408"/>
    </source>
</evidence>
<dbReference type="STRING" id="48467.SAMN02745166_02501"/>
<dbReference type="EMBL" id="FUYE01000007">
    <property type="protein sequence ID" value="SKA96941.1"/>
    <property type="molecule type" value="Genomic_DNA"/>
</dbReference>
<dbReference type="PANTHER" id="PTHR43818">
    <property type="entry name" value="BCDNA.GH03377"/>
    <property type="match status" value="1"/>
</dbReference>
<feature type="chain" id="PRO_5013160058" evidence="2">
    <location>
        <begin position="29"/>
        <end position="399"/>
    </location>
</feature>
<sequence length="399" mass="43189">MGRIFLMNRRSFLSTSLASSLAISPIFAANDPKTRVGVIGHTGRGNFGHGLDTMWLDMPETQIVGVADADAKGLGAAVKKLKLEKGYADYRQMLAETKPEIVAIGPRHIDQHHEMAMAAIEAGARGIYMEKPFVPTLAQADEIIAACEKHGTKMALAHRNRYHPALPLVKKMITEGLIGRSLEYRARGKEDARGGSLDLWVLGSHLLNLVHYFAGEPKSCSATVLQEGRLVTKEDVKEGSEGIGPLAGNEVHARFEMADGLPAFFDSVQNAGSKTAGFGVQIIGTEGIIDMRIDVEPLVHLLPGSPFGPNDKPRTWIPITTAGLGKPEPISDIRKRVGGHVGAGRDLIAAVKENREPLCSAKDCRVTLEMITGVFESHRLQGQRVALPLKDRGQPLTRL</sequence>
<dbReference type="Gene3D" id="3.40.50.720">
    <property type="entry name" value="NAD(P)-binding Rossmann-like Domain"/>
    <property type="match status" value="1"/>
</dbReference>
<dbReference type="Pfam" id="PF01408">
    <property type="entry name" value="GFO_IDH_MocA"/>
    <property type="match status" value="1"/>
</dbReference>
<proteinExistence type="predicted"/>
<evidence type="ECO:0000256" key="2">
    <source>
        <dbReference type="SAM" id="SignalP"/>
    </source>
</evidence>
<organism evidence="4 5">
    <name type="scientific">Prosthecobacter debontii</name>
    <dbReference type="NCBI Taxonomy" id="48467"/>
    <lineage>
        <taxon>Bacteria</taxon>
        <taxon>Pseudomonadati</taxon>
        <taxon>Verrucomicrobiota</taxon>
        <taxon>Verrucomicrobiia</taxon>
        <taxon>Verrucomicrobiales</taxon>
        <taxon>Verrucomicrobiaceae</taxon>
        <taxon>Prosthecobacter</taxon>
    </lineage>
</organism>
<dbReference type="InterPro" id="IPR000683">
    <property type="entry name" value="Gfo/Idh/MocA-like_OxRdtase_N"/>
</dbReference>
<dbReference type="GO" id="GO:0000166">
    <property type="term" value="F:nucleotide binding"/>
    <property type="evidence" value="ECO:0007669"/>
    <property type="project" value="InterPro"/>
</dbReference>
<dbReference type="SUPFAM" id="SSF55347">
    <property type="entry name" value="Glyceraldehyde-3-phosphate dehydrogenase-like, C-terminal domain"/>
    <property type="match status" value="1"/>
</dbReference>
<keyword evidence="1" id="KW-0560">Oxidoreductase</keyword>
<evidence type="ECO:0000313" key="5">
    <source>
        <dbReference type="Proteomes" id="UP000190774"/>
    </source>
</evidence>
<evidence type="ECO:0000313" key="4">
    <source>
        <dbReference type="EMBL" id="SKA96941.1"/>
    </source>
</evidence>
<dbReference type="Proteomes" id="UP000190774">
    <property type="component" value="Unassembled WGS sequence"/>
</dbReference>
<feature type="signal peptide" evidence="2">
    <location>
        <begin position="1"/>
        <end position="28"/>
    </location>
</feature>
<name>A0A1T4Y6L6_9BACT</name>
<dbReference type="InterPro" id="IPR036291">
    <property type="entry name" value="NAD(P)-bd_dom_sf"/>
</dbReference>
<dbReference type="GO" id="GO:0016491">
    <property type="term" value="F:oxidoreductase activity"/>
    <property type="evidence" value="ECO:0007669"/>
    <property type="project" value="UniProtKB-KW"/>
</dbReference>
<feature type="domain" description="Gfo/Idh/MocA-like oxidoreductase N-terminal" evidence="3">
    <location>
        <begin position="35"/>
        <end position="156"/>
    </location>
</feature>
<gene>
    <name evidence="4" type="ORF">SAMN02745166_02501</name>
</gene>
<dbReference type="InterPro" id="IPR050463">
    <property type="entry name" value="Gfo/Idh/MocA_oxidrdct_glycsds"/>
</dbReference>
<keyword evidence="2" id="KW-0732">Signal</keyword>
<protein>
    <submittedName>
        <fullName evidence="4">Predicted dehydrogenase</fullName>
    </submittedName>
</protein>
<dbReference type="SUPFAM" id="SSF51735">
    <property type="entry name" value="NAD(P)-binding Rossmann-fold domains"/>
    <property type="match status" value="1"/>
</dbReference>
<evidence type="ECO:0000256" key="1">
    <source>
        <dbReference type="ARBA" id="ARBA00023002"/>
    </source>
</evidence>
<dbReference type="Gene3D" id="3.30.360.10">
    <property type="entry name" value="Dihydrodipicolinate Reductase, domain 2"/>
    <property type="match status" value="1"/>
</dbReference>
<reference evidence="5" key="1">
    <citation type="submission" date="2017-02" db="EMBL/GenBank/DDBJ databases">
        <authorList>
            <person name="Varghese N."/>
            <person name="Submissions S."/>
        </authorList>
    </citation>
    <scope>NUCLEOTIDE SEQUENCE [LARGE SCALE GENOMIC DNA]</scope>
    <source>
        <strain evidence="5">ATCC 700200</strain>
    </source>
</reference>